<dbReference type="GO" id="GO:0005737">
    <property type="term" value="C:cytoplasm"/>
    <property type="evidence" value="ECO:0007669"/>
    <property type="project" value="TreeGrafter"/>
</dbReference>
<dbReference type="AlphaFoldDB" id="A0A0B7NV39"/>
<dbReference type="GO" id="GO:0005085">
    <property type="term" value="F:guanyl-nucleotide exchange factor activity"/>
    <property type="evidence" value="ECO:0007669"/>
    <property type="project" value="InterPro"/>
</dbReference>
<dbReference type="STRING" id="35722.A0A0B7NV39"/>
<dbReference type="SUPFAM" id="SSF50729">
    <property type="entry name" value="PH domain-like"/>
    <property type="match status" value="1"/>
</dbReference>
<dbReference type="SMART" id="SM00233">
    <property type="entry name" value="PH"/>
    <property type="match status" value="1"/>
</dbReference>
<evidence type="ECO:0000313" key="5">
    <source>
        <dbReference type="Proteomes" id="UP000054107"/>
    </source>
</evidence>
<evidence type="ECO:0000259" key="2">
    <source>
        <dbReference type="PROSITE" id="PS50003"/>
    </source>
</evidence>
<gene>
    <name evidence="4" type="primary">PARPA_13455.1 scaffold 46870</name>
</gene>
<dbReference type="PROSITE" id="PS50010">
    <property type="entry name" value="DH_2"/>
    <property type="match status" value="1"/>
</dbReference>
<proteinExistence type="predicted"/>
<name>A0A0B7NV39_9FUNG</name>
<dbReference type="InterPro" id="IPR051092">
    <property type="entry name" value="FYVE_RhoGEF_PH"/>
</dbReference>
<dbReference type="SUPFAM" id="SSF48065">
    <property type="entry name" value="DBL homology domain (DH-domain)"/>
    <property type="match status" value="1"/>
</dbReference>
<evidence type="ECO:0000259" key="3">
    <source>
        <dbReference type="PROSITE" id="PS50010"/>
    </source>
</evidence>
<dbReference type="PANTHER" id="PTHR12673">
    <property type="entry name" value="FACIOGENITAL DYSPLASIA PROTEIN"/>
    <property type="match status" value="1"/>
</dbReference>
<dbReference type="InterPro" id="IPR055251">
    <property type="entry name" value="SOS1_NGEF_PH"/>
</dbReference>
<evidence type="ECO:0000313" key="4">
    <source>
        <dbReference type="EMBL" id="CEP19143.1"/>
    </source>
</evidence>
<dbReference type="InterPro" id="IPR035899">
    <property type="entry name" value="DBL_dom_sf"/>
</dbReference>
<accession>A0A0B7NV39</accession>
<dbReference type="PROSITE" id="PS50003">
    <property type="entry name" value="PH_DOMAIN"/>
    <property type="match status" value="1"/>
</dbReference>
<dbReference type="PANTHER" id="PTHR12673:SF159">
    <property type="entry name" value="LD03170P"/>
    <property type="match status" value="1"/>
</dbReference>
<dbReference type="Gene3D" id="2.30.29.30">
    <property type="entry name" value="Pleckstrin-homology domain (PH domain)/Phosphotyrosine-binding domain (PTB)"/>
    <property type="match status" value="1"/>
</dbReference>
<feature type="compositionally biased region" description="Low complexity" evidence="1">
    <location>
        <begin position="1"/>
        <end position="26"/>
    </location>
</feature>
<feature type="domain" description="DH" evidence="3">
    <location>
        <begin position="111"/>
        <end position="306"/>
    </location>
</feature>
<dbReference type="Proteomes" id="UP000054107">
    <property type="component" value="Unassembled WGS sequence"/>
</dbReference>
<dbReference type="OrthoDB" id="660555at2759"/>
<dbReference type="Pfam" id="PF22697">
    <property type="entry name" value="SOS1_NGEF_PH"/>
    <property type="match status" value="1"/>
</dbReference>
<dbReference type="Gene3D" id="1.20.900.10">
    <property type="entry name" value="Dbl homology (DH) domain"/>
    <property type="match status" value="1"/>
</dbReference>
<keyword evidence="5" id="KW-1185">Reference proteome</keyword>
<dbReference type="InterPro" id="IPR000219">
    <property type="entry name" value="DH_dom"/>
</dbReference>
<dbReference type="InterPro" id="IPR001849">
    <property type="entry name" value="PH_domain"/>
</dbReference>
<organism evidence="4 5">
    <name type="scientific">Parasitella parasitica</name>
    <dbReference type="NCBI Taxonomy" id="35722"/>
    <lineage>
        <taxon>Eukaryota</taxon>
        <taxon>Fungi</taxon>
        <taxon>Fungi incertae sedis</taxon>
        <taxon>Mucoromycota</taxon>
        <taxon>Mucoromycotina</taxon>
        <taxon>Mucoromycetes</taxon>
        <taxon>Mucorales</taxon>
        <taxon>Mucorineae</taxon>
        <taxon>Mucoraceae</taxon>
        <taxon>Parasitella</taxon>
    </lineage>
</organism>
<feature type="domain" description="PH" evidence="2">
    <location>
        <begin position="335"/>
        <end position="452"/>
    </location>
</feature>
<dbReference type="EMBL" id="LN734014">
    <property type="protein sequence ID" value="CEP19143.1"/>
    <property type="molecule type" value="Genomic_DNA"/>
</dbReference>
<dbReference type="SMART" id="SM00325">
    <property type="entry name" value="RhoGEF"/>
    <property type="match status" value="1"/>
</dbReference>
<protein>
    <recommendedName>
        <fullName evidence="6">DH domain-containing protein</fullName>
    </recommendedName>
</protein>
<dbReference type="InterPro" id="IPR011993">
    <property type="entry name" value="PH-like_dom_sf"/>
</dbReference>
<sequence length="499" mass="56168">MNSNRNSAAAPPPSNRTRSSSNTGSNIIPSASIVTGSPRSSIISSASQYTSGLTTTSSFSSIDEQQSHTSTSNSSAIDFLNNSIDDLGIIDTLDFEDFDDASLDHENLHRSREVLIDSLLKSEEAYTESLELVMRIFLQPLREDATHTSFNFLGMKKMVCTEREFRWLFGNFEELVHIHRLTLKSLHERLRIWGPTQILSDVFQAWFPNLECYCTYLDNYAIALTTYERLAKYQPFKKFIDTAHKDMSLKGSSLLSLIQLPVGCIDRYVDIIAKLAEATPSMHPDYAGLHNSKLWIHQFQKNIQDKLLDADNVDQVLMIHQALVGAPFSVRAERRLVMQGRLSRVVLNTRSMGEERHYILFSDLLVFVRPKTDDKTTRLQYKGHLVLERARVRPLTKEEAGGIAHCIEIVSSFSGVDNLNTTFIAAPTVHILYIGSDAERNNWVAKLEKVIASLDKIAAAKHAQATRRMIQSRAPKGSITRSPDSTISAESYCIMKEFS</sequence>
<dbReference type="Pfam" id="PF00621">
    <property type="entry name" value="RhoGEF"/>
    <property type="match status" value="1"/>
</dbReference>
<evidence type="ECO:0000256" key="1">
    <source>
        <dbReference type="SAM" id="MobiDB-lite"/>
    </source>
</evidence>
<reference evidence="4 5" key="1">
    <citation type="submission" date="2014-09" db="EMBL/GenBank/DDBJ databases">
        <authorList>
            <person name="Ellenberger Sabrina"/>
        </authorList>
    </citation>
    <scope>NUCLEOTIDE SEQUENCE [LARGE SCALE GENOMIC DNA]</scope>
    <source>
        <strain evidence="4 5">CBS 412.66</strain>
    </source>
</reference>
<evidence type="ECO:0008006" key="6">
    <source>
        <dbReference type="Google" id="ProtNLM"/>
    </source>
</evidence>
<feature type="region of interest" description="Disordered" evidence="1">
    <location>
        <begin position="1"/>
        <end position="39"/>
    </location>
</feature>